<keyword evidence="1" id="KW-0472">Membrane</keyword>
<feature type="transmembrane region" description="Helical" evidence="1">
    <location>
        <begin position="44"/>
        <end position="63"/>
    </location>
</feature>
<organism evidence="2">
    <name type="scientific">uncultured marine crenarchaeote HF4000_APKG3J11</name>
    <dbReference type="NCBI Taxonomy" id="455587"/>
    <lineage>
        <taxon>Archaea</taxon>
        <taxon>Nitrososphaerota</taxon>
        <taxon>Nitrososphaeria</taxon>
        <taxon>Nitrosopumilales</taxon>
        <taxon>environmental samples</taxon>
    </lineage>
</organism>
<evidence type="ECO:0000256" key="1">
    <source>
        <dbReference type="SAM" id="Phobius"/>
    </source>
</evidence>
<protein>
    <submittedName>
        <fullName evidence="2">Uncharacterized protein</fullName>
    </submittedName>
</protein>
<name>B3T7S7_9ARCH</name>
<evidence type="ECO:0000313" key="2">
    <source>
        <dbReference type="EMBL" id="ABZ08636.1"/>
    </source>
</evidence>
<sequence length="104" mass="11507">MSSFAEFTFGITIPSIPFCTISLRSASTMPDSGEFVLTKTSGEYFFLCFSVFFIKTLAFFFSLSGTESSRSKQTMSAGSDFAFSKNLGLLPGTKTKLRNRFDIK</sequence>
<gene>
    <name evidence="2" type="ORF">ALOHA_HF4000APKG3J11ctg1g17</name>
</gene>
<dbReference type="EMBL" id="EU016633">
    <property type="protein sequence ID" value="ABZ08636.1"/>
    <property type="molecule type" value="Genomic_DNA"/>
</dbReference>
<accession>B3T7S7</accession>
<reference evidence="2" key="1">
    <citation type="journal article" date="2008" name="ISME J.">
        <title>Genomic patterns of recombination, clonal divergence and environment in marine microbial populations.</title>
        <authorList>
            <person name="Konstantinidis K.T."/>
            <person name="Delong E.F."/>
        </authorList>
    </citation>
    <scope>NUCLEOTIDE SEQUENCE</scope>
</reference>
<proteinExistence type="predicted"/>
<dbReference type="AlphaFoldDB" id="B3T7S7"/>
<keyword evidence="1" id="KW-0812">Transmembrane</keyword>
<keyword evidence="1" id="KW-1133">Transmembrane helix</keyword>